<protein>
    <submittedName>
        <fullName evidence="2">Uncharacterized protein</fullName>
    </submittedName>
</protein>
<evidence type="ECO:0000256" key="1">
    <source>
        <dbReference type="SAM" id="MobiDB-lite"/>
    </source>
</evidence>
<dbReference type="EMBL" id="JAYWIO010000003">
    <property type="protein sequence ID" value="KAK7276361.1"/>
    <property type="molecule type" value="Genomic_DNA"/>
</dbReference>
<evidence type="ECO:0000313" key="3">
    <source>
        <dbReference type="Proteomes" id="UP001372338"/>
    </source>
</evidence>
<feature type="region of interest" description="Disordered" evidence="1">
    <location>
        <begin position="20"/>
        <end position="48"/>
    </location>
</feature>
<keyword evidence="3" id="KW-1185">Reference proteome</keyword>
<accession>A0AAN9FKP2</accession>
<reference evidence="2 3" key="1">
    <citation type="submission" date="2024-01" db="EMBL/GenBank/DDBJ databases">
        <title>The genomes of 5 underutilized Papilionoideae crops provide insights into root nodulation and disease resistanc.</title>
        <authorList>
            <person name="Yuan L."/>
        </authorList>
    </citation>
    <scope>NUCLEOTIDE SEQUENCE [LARGE SCALE GENOMIC DNA]</scope>
    <source>
        <strain evidence="2">ZHUSHIDOU_FW_LH</strain>
        <tissue evidence="2">Leaf</tissue>
    </source>
</reference>
<proteinExistence type="predicted"/>
<comment type="caution">
    <text evidence="2">The sequence shown here is derived from an EMBL/GenBank/DDBJ whole genome shotgun (WGS) entry which is preliminary data.</text>
</comment>
<dbReference type="Proteomes" id="UP001372338">
    <property type="component" value="Unassembled WGS sequence"/>
</dbReference>
<organism evidence="2 3">
    <name type="scientific">Crotalaria pallida</name>
    <name type="common">Smooth rattlebox</name>
    <name type="synonym">Crotalaria striata</name>
    <dbReference type="NCBI Taxonomy" id="3830"/>
    <lineage>
        <taxon>Eukaryota</taxon>
        <taxon>Viridiplantae</taxon>
        <taxon>Streptophyta</taxon>
        <taxon>Embryophyta</taxon>
        <taxon>Tracheophyta</taxon>
        <taxon>Spermatophyta</taxon>
        <taxon>Magnoliopsida</taxon>
        <taxon>eudicotyledons</taxon>
        <taxon>Gunneridae</taxon>
        <taxon>Pentapetalae</taxon>
        <taxon>rosids</taxon>
        <taxon>fabids</taxon>
        <taxon>Fabales</taxon>
        <taxon>Fabaceae</taxon>
        <taxon>Papilionoideae</taxon>
        <taxon>50 kb inversion clade</taxon>
        <taxon>genistoids sensu lato</taxon>
        <taxon>core genistoids</taxon>
        <taxon>Crotalarieae</taxon>
        <taxon>Crotalaria</taxon>
    </lineage>
</organism>
<name>A0AAN9FKP2_CROPI</name>
<sequence>MINDVSTIFELVKVPSNQRTNQLRAAATHSNGSKYKSSGKVSRLSESRAKGVKMAAPLDEDDDNMWCLW</sequence>
<gene>
    <name evidence="2" type="ORF">RIF29_17500</name>
</gene>
<dbReference type="AlphaFoldDB" id="A0AAN9FKP2"/>
<evidence type="ECO:0000313" key="2">
    <source>
        <dbReference type="EMBL" id="KAK7276361.1"/>
    </source>
</evidence>
<feature type="compositionally biased region" description="Polar residues" evidence="1">
    <location>
        <begin position="20"/>
        <end position="40"/>
    </location>
</feature>